<accession>A0A3A4R8W8</accession>
<dbReference type="EMBL" id="QZJZ01000015">
    <property type="protein sequence ID" value="RJP61197.1"/>
    <property type="molecule type" value="Genomic_DNA"/>
</dbReference>
<dbReference type="AlphaFoldDB" id="A0A3A4R8W8"/>
<feature type="transmembrane region" description="Helical" evidence="1">
    <location>
        <begin position="419"/>
        <end position="441"/>
    </location>
</feature>
<dbReference type="SUPFAM" id="SSF53448">
    <property type="entry name" value="Nucleotide-diphospho-sugar transferases"/>
    <property type="match status" value="1"/>
</dbReference>
<dbReference type="Pfam" id="PF00535">
    <property type="entry name" value="Glycos_transf_2"/>
    <property type="match status" value="1"/>
</dbReference>
<dbReference type="PANTHER" id="PTHR43179">
    <property type="entry name" value="RHAMNOSYLTRANSFERASE WBBL"/>
    <property type="match status" value="1"/>
</dbReference>
<evidence type="ECO:0000313" key="3">
    <source>
        <dbReference type="EMBL" id="RJP61197.1"/>
    </source>
</evidence>
<comment type="caution">
    <text evidence="3">The sequence shown here is derived from an EMBL/GenBank/DDBJ whole genome shotgun (WGS) entry which is preliminary data.</text>
</comment>
<evidence type="ECO:0000259" key="2">
    <source>
        <dbReference type="Pfam" id="PF00535"/>
    </source>
</evidence>
<keyword evidence="1" id="KW-1133">Transmembrane helix</keyword>
<gene>
    <name evidence="3" type="ORF">C4541_02355</name>
</gene>
<dbReference type="GO" id="GO:0016740">
    <property type="term" value="F:transferase activity"/>
    <property type="evidence" value="ECO:0007669"/>
    <property type="project" value="UniProtKB-KW"/>
</dbReference>
<dbReference type="CDD" id="cd04186">
    <property type="entry name" value="GT_2_like_c"/>
    <property type="match status" value="1"/>
</dbReference>
<keyword evidence="1" id="KW-0472">Membrane</keyword>
<evidence type="ECO:0000313" key="4">
    <source>
        <dbReference type="Proteomes" id="UP000266426"/>
    </source>
</evidence>
<feature type="domain" description="Glycosyltransferase 2-like" evidence="2">
    <location>
        <begin position="16"/>
        <end position="133"/>
    </location>
</feature>
<protein>
    <submittedName>
        <fullName evidence="3">Glycosyltransferase</fullName>
    </submittedName>
</protein>
<dbReference type="Proteomes" id="UP000266426">
    <property type="component" value="Unassembled WGS sequence"/>
</dbReference>
<sequence length="445" mass="51672">MKSICESDKAIETSISVCIVNWNTKDFLYECLTSITPYQQPEKLEIIVVDNHSDDGSAEMTREKFHSIRLVANQDNRGYAAANNQAIEIAQGEYILLLNPDTRIPANIFPVLKRKMEQDPSIGLITCQLRNFDGSIQGFCSGLPTLADEIFLQTGFDQFYPDNPVAAHRTMTYFDYESEAEIEQPPGTFMFLRRQVLETVEGFDEQFRIFFNDVDLCKRIRDAGWKVLYTPDVYIYHHKSASIKKNLAQHLTDAFYMRRIYYRKHYGAFWQRLLSFFAPFPNTGKASYILPTSPGIKSILFVRSSFDAHFAESLELVRTSYPDTRIDLLTTRYPDTENPELCSIFTRIHLYNGKRRKIYYSLTNSLLKKTLKNQQYDVVFFPHAAVDGAGYWNIIFFALALSARFIVGHGVDKRLTRVYPHLFFQFKYIFVYLSAHLLLFIKSRQ</sequence>
<reference evidence="3 4" key="1">
    <citation type="journal article" date="2017" name="ISME J.">
        <title>Energy and carbon metabolisms in a deep terrestrial subsurface fluid microbial community.</title>
        <authorList>
            <person name="Momper L."/>
            <person name="Jungbluth S.P."/>
            <person name="Lee M.D."/>
            <person name="Amend J.P."/>
        </authorList>
    </citation>
    <scope>NUCLEOTIDE SEQUENCE [LARGE SCALE GENOMIC DNA]</scope>
    <source>
        <strain evidence="3">SURF_26</strain>
    </source>
</reference>
<name>A0A3A4R8W8_9BACT</name>
<organism evidence="3 4">
    <name type="scientific">Candidatus Auribacter fodinae</name>
    <dbReference type="NCBI Taxonomy" id="2093366"/>
    <lineage>
        <taxon>Bacteria</taxon>
        <taxon>Pseudomonadati</taxon>
        <taxon>Candidatus Auribacterota</taxon>
        <taxon>Candidatus Auribacteria</taxon>
        <taxon>Candidatus Auribacterales</taxon>
        <taxon>Candidatus Auribacteraceae</taxon>
        <taxon>Candidatus Auribacter</taxon>
    </lineage>
</organism>
<evidence type="ECO:0000256" key="1">
    <source>
        <dbReference type="SAM" id="Phobius"/>
    </source>
</evidence>
<dbReference type="PANTHER" id="PTHR43179:SF7">
    <property type="entry name" value="RHAMNOSYLTRANSFERASE WBBL"/>
    <property type="match status" value="1"/>
</dbReference>
<feature type="transmembrane region" description="Helical" evidence="1">
    <location>
        <begin position="389"/>
        <end position="407"/>
    </location>
</feature>
<proteinExistence type="predicted"/>
<dbReference type="InterPro" id="IPR029044">
    <property type="entry name" value="Nucleotide-diphossugar_trans"/>
</dbReference>
<keyword evidence="3" id="KW-0808">Transferase</keyword>
<dbReference type="Gene3D" id="3.90.550.10">
    <property type="entry name" value="Spore Coat Polysaccharide Biosynthesis Protein SpsA, Chain A"/>
    <property type="match status" value="1"/>
</dbReference>
<keyword evidence="1" id="KW-0812">Transmembrane</keyword>
<dbReference type="InterPro" id="IPR001173">
    <property type="entry name" value="Glyco_trans_2-like"/>
</dbReference>